<keyword evidence="2" id="KW-1185">Reference proteome</keyword>
<dbReference type="SUPFAM" id="SSF53448">
    <property type="entry name" value="Nucleotide-diphospho-sugar transferases"/>
    <property type="match status" value="1"/>
</dbReference>
<proteinExistence type="predicted"/>
<comment type="caution">
    <text evidence="1">The sequence shown here is derived from an EMBL/GenBank/DDBJ whole genome shotgun (WGS) entry which is preliminary data.</text>
</comment>
<dbReference type="Proteomes" id="UP000315648">
    <property type="component" value="Unassembled WGS sequence"/>
</dbReference>
<accession>A0A556QPW5</accession>
<dbReference type="AlphaFoldDB" id="A0A556QPW5"/>
<name>A0A556QPW5_9BACT</name>
<dbReference type="RefSeq" id="WP_144229027.1">
    <property type="nucleotide sequence ID" value="NZ_CBCRVV010000002.1"/>
</dbReference>
<sequence length="357" mass="41019">MRSFCTVVTWSYLPYVRALRDSLRESGNSEPFHVLVTDATRAQLPAAEDGLICITLDELAPQPPRAMRYYFSAFELCNALKPFVVSHLLTAGFERVIYLDSDLLASGSFAPVWSLLDEAPLLLTPHQLTPPPIDLLYITEIDIVDQGLFNGGFTAWRRGPESARILEWMHSRFPVYGFCDRQHGMFVDQKMLPLVAEYFPTSVKILRDPCLNIAFWNAHERAVRPAGDGRWEIDGRPVVFFHLSGYRTSKPGIICTYMAASDNDALIARCPWLSGVLARYHAGVIRHESGHPGIRYPYSHYEGTRLTSDFRRLLFETGELDRRSFAYWRIRIREFLRPIKHFFTRNFAALLNRVRSR</sequence>
<protein>
    <recommendedName>
        <fullName evidence="3">Glycosyl transferase</fullName>
    </recommendedName>
</protein>
<dbReference type="OrthoDB" id="186344at2"/>
<gene>
    <name evidence="1" type="ORF">FPL22_05105</name>
</gene>
<organism evidence="1 2">
    <name type="scientific">Rariglobus hedericola</name>
    <dbReference type="NCBI Taxonomy" id="2597822"/>
    <lineage>
        <taxon>Bacteria</taxon>
        <taxon>Pseudomonadati</taxon>
        <taxon>Verrucomicrobiota</taxon>
        <taxon>Opitutia</taxon>
        <taxon>Opitutales</taxon>
        <taxon>Opitutaceae</taxon>
        <taxon>Rariglobus</taxon>
    </lineage>
</organism>
<dbReference type="Gene3D" id="3.90.550.10">
    <property type="entry name" value="Spore Coat Polysaccharide Biosynthesis Protein SpsA, Chain A"/>
    <property type="match status" value="1"/>
</dbReference>
<evidence type="ECO:0000313" key="2">
    <source>
        <dbReference type="Proteomes" id="UP000315648"/>
    </source>
</evidence>
<evidence type="ECO:0000313" key="1">
    <source>
        <dbReference type="EMBL" id="TSJ78686.1"/>
    </source>
</evidence>
<reference evidence="1 2" key="1">
    <citation type="submission" date="2019-07" db="EMBL/GenBank/DDBJ databases">
        <title>Description of 53C-WASEF.</title>
        <authorList>
            <person name="Pitt A."/>
            <person name="Hahn M.W."/>
        </authorList>
    </citation>
    <scope>NUCLEOTIDE SEQUENCE [LARGE SCALE GENOMIC DNA]</scope>
    <source>
        <strain evidence="1 2">53C-WASEF</strain>
    </source>
</reference>
<dbReference type="EMBL" id="VMBG01000001">
    <property type="protein sequence ID" value="TSJ78686.1"/>
    <property type="molecule type" value="Genomic_DNA"/>
</dbReference>
<dbReference type="InterPro" id="IPR029044">
    <property type="entry name" value="Nucleotide-diphossugar_trans"/>
</dbReference>
<evidence type="ECO:0008006" key="3">
    <source>
        <dbReference type="Google" id="ProtNLM"/>
    </source>
</evidence>